<dbReference type="HOGENOM" id="CLU_3052954_0_0_1"/>
<dbReference type="AlphaFoldDB" id="T1L4N1"/>
<name>T1L4N1_TETUR</name>
<sequence>MNGLENGIKSGFKEIAVFAKISLVKKRCGIMTMRAIDRRGEIRSEIRLVSITKI</sequence>
<organism evidence="1 2">
    <name type="scientific">Tetranychus urticae</name>
    <name type="common">Two-spotted spider mite</name>
    <dbReference type="NCBI Taxonomy" id="32264"/>
    <lineage>
        <taxon>Eukaryota</taxon>
        <taxon>Metazoa</taxon>
        <taxon>Ecdysozoa</taxon>
        <taxon>Arthropoda</taxon>
        <taxon>Chelicerata</taxon>
        <taxon>Arachnida</taxon>
        <taxon>Acari</taxon>
        <taxon>Acariformes</taxon>
        <taxon>Trombidiformes</taxon>
        <taxon>Prostigmata</taxon>
        <taxon>Eleutherengona</taxon>
        <taxon>Raphignathae</taxon>
        <taxon>Tetranychoidea</taxon>
        <taxon>Tetranychidae</taxon>
        <taxon>Tetranychus</taxon>
    </lineage>
</organism>
<keyword evidence="2" id="KW-1185">Reference proteome</keyword>
<accession>T1L4N1</accession>
<evidence type="ECO:0000313" key="2">
    <source>
        <dbReference type="Proteomes" id="UP000015104"/>
    </source>
</evidence>
<reference evidence="1" key="2">
    <citation type="submission" date="2015-06" db="UniProtKB">
        <authorList>
            <consortium name="EnsemblMetazoa"/>
        </authorList>
    </citation>
    <scope>IDENTIFICATION</scope>
</reference>
<reference evidence="2" key="1">
    <citation type="submission" date="2011-08" db="EMBL/GenBank/DDBJ databases">
        <authorList>
            <person name="Rombauts S."/>
        </authorList>
    </citation>
    <scope>NUCLEOTIDE SEQUENCE</scope>
    <source>
        <strain evidence="2">London</strain>
    </source>
</reference>
<dbReference type="Proteomes" id="UP000015104">
    <property type="component" value="Unassembled WGS sequence"/>
</dbReference>
<evidence type="ECO:0000313" key="1">
    <source>
        <dbReference type="EnsemblMetazoa" id="tetur39g00650.1"/>
    </source>
</evidence>
<dbReference type="EMBL" id="CAEY01001102">
    <property type="status" value="NOT_ANNOTATED_CDS"/>
    <property type="molecule type" value="Genomic_DNA"/>
</dbReference>
<dbReference type="EnsemblMetazoa" id="tetur39g00650.1">
    <property type="protein sequence ID" value="tetur39g00650.1"/>
    <property type="gene ID" value="tetur39g00650"/>
</dbReference>
<protein>
    <submittedName>
        <fullName evidence="1">Uncharacterized protein</fullName>
    </submittedName>
</protein>
<proteinExistence type="predicted"/>